<dbReference type="InterPro" id="IPR011051">
    <property type="entry name" value="RmlC_Cupin_sf"/>
</dbReference>
<dbReference type="GO" id="GO:0043565">
    <property type="term" value="F:sequence-specific DNA binding"/>
    <property type="evidence" value="ECO:0007669"/>
    <property type="project" value="InterPro"/>
</dbReference>
<reference evidence="5" key="2">
    <citation type="submission" date="2020-09" db="EMBL/GenBank/DDBJ databases">
        <authorList>
            <person name="Sun Q."/>
            <person name="Kim S."/>
        </authorList>
    </citation>
    <scope>NUCLEOTIDE SEQUENCE</scope>
    <source>
        <strain evidence="5">KCTC 12113</strain>
    </source>
</reference>
<dbReference type="InterPro" id="IPR003313">
    <property type="entry name" value="AraC-bd"/>
</dbReference>
<keyword evidence="1" id="KW-0805">Transcription regulation</keyword>
<dbReference type="RefSeq" id="WP_026812327.1">
    <property type="nucleotide sequence ID" value="NZ_BMWP01000006.1"/>
</dbReference>
<evidence type="ECO:0000256" key="2">
    <source>
        <dbReference type="ARBA" id="ARBA00023125"/>
    </source>
</evidence>
<dbReference type="SUPFAM" id="SSF46689">
    <property type="entry name" value="Homeodomain-like"/>
    <property type="match status" value="2"/>
</dbReference>
<accession>A0A918MJR7</accession>
<evidence type="ECO:0000313" key="5">
    <source>
        <dbReference type="EMBL" id="GGW28158.1"/>
    </source>
</evidence>
<dbReference type="InterPro" id="IPR018062">
    <property type="entry name" value="HTH_AraC-typ_CS"/>
</dbReference>
<evidence type="ECO:0000256" key="1">
    <source>
        <dbReference type="ARBA" id="ARBA00023015"/>
    </source>
</evidence>
<evidence type="ECO:0000313" key="6">
    <source>
        <dbReference type="Proteomes" id="UP000634668"/>
    </source>
</evidence>
<organism evidence="5 6">
    <name type="scientific">Arenibacter certesii</name>
    <dbReference type="NCBI Taxonomy" id="228955"/>
    <lineage>
        <taxon>Bacteria</taxon>
        <taxon>Pseudomonadati</taxon>
        <taxon>Bacteroidota</taxon>
        <taxon>Flavobacteriia</taxon>
        <taxon>Flavobacteriales</taxon>
        <taxon>Flavobacteriaceae</taxon>
        <taxon>Arenibacter</taxon>
    </lineage>
</organism>
<evidence type="ECO:0000259" key="4">
    <source>
        <dbReference type="PROSITE" id="PS01124"/>
    </source>
</evidence>
<dbReference type="CDD" id="cd06976">
    <property type="entry name" value="cupin_MtlR-like_N"/>
    <property type="match status" value="1"/>
</dbReference>
<protein>
    <submittedName>
        <fullName evidence="5">AraC family transcriptional regulator</fullName>
    </submittedName>
</protein>
<dbReference type="InterPro" id="IPR014710">
    <property type="entry name" value="RmlC-like_jellyroll"/>
</dbReference>
<dbReference type="SUPFAM" id="SSF51182">
    <property type="entry name" value="RmlC-like cupins"/>
    <property type="match status" value="1"/>
</dbReference>
<dbReference type="Gene3D" id="1.10.10.60">
    <property type="entry name" value="Homeodomain-like"/>
    <property type="match status" value="2"/>
</dbReference>
<sequence length="293" mass="34002">MKPHFYNIPSTSESSFSVRHDRKPNFGTLWHFHPELELHYIIKGQGTQYIGDTVSSFTDGDLIFLGENLPHTWRCTDAYFQGQDNIEVEAVVIQFLPTCFGEIFFKLPETKSISTLFEKAKKGMILHGDTRERIIEILLKITKVTQLERVINFLEVLKILVATTEYGTISPGYANSHLVTISEMQRLEKIYTYVLAHYKEEISLEKIASLAHLSVSSFCRYFKAKTNKTFFEFLIEIRISNACRTLLEDKLPIEVICYECGFNNVSNFYKHFKKVTGMTPFAYKKKYYSTPYL</sequence>
<dbReference type="Pfam" id="PF02311">
    <property type="entry name" value="AraC_binding"/>
    <property type="match status" value="1"/>
</dbReference>
<reference evidence="5" key="1">
    <citation type="journal article" date="2014" name="Int. J. Syst. Evol. Microbiol.">
        <title>Complete genome sequence of Corynebacterium casei LMG S-19264T (=DSM 44701T), isolated from a smear-ripened cheese.</title>
        <authorList>
            <consortium name="US DOE Joint Genome Institute (JGI-PGF)"/>
            <person name="Walter F."/>
            <person name="Albersmeier A."/>
            <person name="Kalinowski J."/>
            <person name="Ruckert C."/>
        </authorList>
    </citation>
    <scope>NUCLEOTIDE SEQUENCE</scope>
    <source>
        <strain evidence="5">KCTC 12113</strain>
    </source>
</reference>
<keyword evidence="3" id="KW-0804">Transcription</keyword>
<dbReference type="Proteomes" id="UP000634668">
    <property type="component" value="Unassembled WGS sequence"/>
</dbReference>
<dbReference type="Gene3D" id="2.60.120.10">
    <property type="entry name" value="Jelly Rolls"/>
    <property type="match status" value="1"/>
</dbReference>
<dbReference type="PANTHER" id="PTHR43280">
    <property type="entry name" value="ARAC-FAMILY TRANSCRIPTIONAL REGULATOR"/>
    <property type="match status" value="1"/>
</dbReference>
<dbReference type="PANTHER" id="PTHR43280:SF34">
    <property type="entry name" value="ARAC-FAMILY TRANSCRIPTIONAL REGULATOR"/>
    <property type="match status" value="1"/>
</dbReference>
<evidence type="ECO:0000256" key="3">
    <source>
        <dbReference type="ARBA" id="ARBA00023163"/>
    </source>
</evidence>
<dbReference type="EMBL" id="BMWP01000006">
    <property type="protein sequence ID" value="GGW28158.1"/>
    <property type="molecule type" value="Genomic_DNA"/>
</dbReference>
<dbReference type="GO" id="GO:0003700">
    <property type="term" value="F:DNA-binding transcription factor activity"/>
    <property type="evidence" value="ECO:0007669"/>
    <property type="project" value="InterPro"/>
</dbReference>
<dbReference type="AlphaFoldDB" id="A0A918MJR7"/>
<dbReference type="PROSITE" id="PS01124">
    <property type="entry name" value="HTH_ARAC_FAMILY_2"/>
    <property type="match status" value="1"/>
</dbReference>
<dbReference type="PROSITE" id="PS00041">
    <property type="entry name" value="HTH_ARAC_FAMILY_1"/>
    <property type="match status" value="1"/>
</dbReference>
<dbReference type="InterPro" id="IPR009057">
    <property type="entry name" value="Homeodomain-like_sf"/>
</dbReference>
<feature type="domain" description="HTH araC/xylS-type" evidence="4">
    <location>
        <begin position="188"/>
        <end position="286"/>
    </location>
</feature>
<comment type="caution">
    <text evidence="5">The sequence shown here is derived from an EMBL/GenBank/DDBJ whole genome shotgun (WGS) entry which is preliminary data.</text>
</comment>
<keyword evidence="6" id="KW-1185">Reference proteome</keyword>
<name>A0A918MJR7_9FLAO</name>
<dbReference type="Pfam" id="PF12833">
    <property type="entry name" value="HTH_18"/>
    <property type="match status" value="1"/>
</dbReference>
<dbReference type="SMART" id="SM00342">
    <property type="entry name" value="HTH_ARAC"/>
    <property type="match status" value="1"/>
</dbReference>
<proteinExistence type="predicted"/>
<gene>
    <name evidence="5" type="ORF">GCM10007383_11820</name>
</gene>
<dbReference type="InterPro" id="IPR018060">
    <property type="entry name" value="HTH_AraC"/>
</dbReference>
<keyword evidence="2" id="KW-0238">DNA-binding</keyword>